<proteinExistence type="predicted"/>
<reference evidence="2 3" key="1">
    <citation type="submission" date="2019-06" db="EMBL/GenBank/DDBJ databases">
        <title>WGS assembly of Gossypium darwinii.</title>
        <authorList>
            <person name="Chen Z.J."/>
            <person name="Sreedasyam A."/>
            <person name="Ando A."/>
            <person name="Song Q."/>
            <person name="De L."/>
            <person name="Hulse-Kemp A."/>
            <person name="Ding M."/>
            <person name="Ye W."/>
            <person name="Kirkbride R."/>
            <person name="Jenkins J."/>
            <person name="Plott C."/>
            <person name="Lovell J."/>
            <person name="Lin Y.-M."/>
            <person name="Vaughn R."/>
            <person name="Liu B."/>
            <person name="Li W."/>
            <person name="Simpson S."/>
            <person name="Scheffler B."/>
            <person name="Saski C."/>
            <person name="Grover C."/>
            <person name="Hu G."/>
            <person name="Conover J."/>
            <person name="Carlson J."/>
            <person name="Shu S."/>
            <person name="Boston L."/>
            <person name="Williams M."/>
            <person name="Peterson D."/>
            <person name="Mcgee K."/>
            <person name="Jones D."/>
            <person name="Wendel J."/>
            <person name="Stelly D."/>
            <person name="Grimwood J."/>
            <person name="Schmutz J."/>
        </authorList>
    </citation>
    <scope>NUCLEOTIDE SEQUENCE [LARGE SCALE GENOMIC DNA]</scope>
    <source>
        <strain evidence="2">1808015.09</strain>
    </source>
</reference>
<protein>
    <submittedName>
        <fullName evidence="2">Uncharacterized protein</fullName>
    </submittedName>
</protein>
<keyword evidence="1" id="KW-0812">Transmembrane</keyword>
<gene>
    <name evidence="2" type="ORF">ES288_A04G046800v1</name>
</gene>
<organism evidence="2 3">
    <name type="scientific">Gossypium darwinii</name>
    <name type="common">Darwin's cotton</name>
    <name type="synonym">Gossypium barbadense var. darwinii</name>
    <dbReference type="NCBI Taxonomy" id="34276"/>
    <lineage>
        <taxon>Eukaryota</taxon>
        <taxon>Viridiplantae</taxon>
        <taxon>Streptophyta</taxon>
        <taxon>Embryophyta</taxon>
        <taxon>Tracheophyta</taxon>
        <taxon>Spermatophyta</taxon>
        <taxon>Magnoliopsida</taxon>
        <taxon>eudicotyledons</taxon>
        <taxon>Gunneridae</taxon>
        <taxon>Pentapetalae</taxon>
        <taxon>rosids</taxon>
        <taxon>malvids</taxon>
        <taxon>Malvales</taxon>
        <taxon>Malvaceae</taxon>
        <taxon>Malvoideae</taxon>
        <taxon>Gossypium</taxon>
    </lineage>
</organism>
<dbReference type="Proteomes" id="UP000323506">
    <property type="component" value="Chromosome A04"/>
</dbReference>
<evidence type="ECO:0000256" key="1">
    <source>
        <dbReference type="SAM" id="Phobius"/>
    </source>
</evidence>
<sequence length="137" mass="15347">MIPTIQGLGLEGQRGRKHAILVQGGSHRVERTLTEARGVRGDRGCGAGVDRNPRVFENFKYFGPTGPCNVGLVSGLDLQMDCLILFWVSFYFWFFVLCLCGPGKFGPLQYKTYFIVNFVIILKTFVNFVIILEAFAC</sequence>
<evidence type="ECO:0000313" key="3">
    <source>
        <dbReference type="Proteomes" id="UP000323506"/>
    </source>
</evidence>
<feature type="transmembrane region" description="Helical" evidence="1">
    <location>
        <begin position="84"/>
        <end position="102"/>
    </location>
</feature>
<name>A0A5D2GU99_GOSDA</name>
<keyword evidence="1" id="KW-0472">Membrane</keyword>
<evidence type="ECO:0000313" key="2">
    <source>
        <dbReference type="EMBL" id="TYH21467.1"/>
    </source>
</evidence>
<dbReference type="AlphaFoldDB" id="A0A5D2GU99"/>
<dbReference type="EMBL" id="CM017691">
    <property type="protein sequence ID" value="TYH21467.1"/>
    <property type="molecule type" value="Genomic_DNA"/>
</dbReference>
<keyword evidence="3" id="KW-1185">Reference proteome</keyword>
<keyword evidence="1" id="KW-1133">Transmembrane helix</keyword>
<accession>A0A5D2GU99</accession>
<feature type="transmembrane region" description="Helical" evidence="1">
    <location>
        <begin position="114"/>
        <end position="136"/>
    </location>
</feature>